<reference evidence="2" key="1">
    <citation type="submission" date="2014-11" db="EMBL/GenBank/DDBJ databases">
        <authorList>
            <person name="Amaro Gonzalez C."/>
        </authorList>
    </citation>
    <scope>NUCLEOTIDE SEQUENCE</scope>
</reference>
<dbReference type="EMBL" id="GBXM01089826">
    <property type="protein sequence ID" value="JAH18751.1"/>
    <property type="molecule type" value="Transcribed_RNA"/>
</dbReference>
<protein>
    <submittedName>
        <fullName evidence="2">Uncharacterized protein</fullName>
    </submittedName>
</protein>
<proteinExistence type="predicted"/>
<reference evidence="2" key="2">
    <citation type="journal article" date="2015" name="Fish Shellfish Immunol.">
        <title>Early steps in the European eel (Anguilla anguilla)-Vibrio vulnificus interaction in the gills: Role of the RtxA13 toxin.</title>
        <authorList>
            <person name="Callol A."/>
            <person name="Pajuelo D."/>
            <person name="Ebbesson L."/>
            <person name="Teles M."/>
            <person name="MacKenzie S."/>
            <person name="Amaro C."/>
        </authorList>
    </citation>
    <scope>NUCLEOTIDE SEQUENCE</scope>
</reference>
<evidence type="ECO:0000256" key="1">
    <source>
        <dbReference type="SAM" id="MobiDB-lite"/>
    </source>
</evidence>
<feature type="region of interest" description="Disordered" evidence="1">
    <location>
        <begin position="22"/>
        <end position="49"/>
    </location>
</feature>
<name>A0A0E9QPB9_ANGAN</name>
<dbReference type="AlphaFoldDB" id="A0A0E9QPB9"/>
<accession>A0A0E9QPB9</accession>
<organism evidence="2">
    <name type="scientific">Anguilla anguilla</name>
    <name type="common">European freshwater eel</name>
    <name type="synonym">Muraena anguilla</name>
    <dbReference type="NCBI Taxonomy" id="7936"/>
    <lineage>
        <taxon>Eukaryota</taxon>
        <taxon>Metazoa</taxon>
        <taxon>Chordata</taxon>
        <taxon>Craniata</taxon>
        <taxon>Vertebrata</taxon>
        <taxon>Euteleostomi</taxon>
        <taxon>Actinopterygii</taxon>
        <taxon>Neopterygii</taxon>
        <taxon>Teleostei</taxon>
        <taxon>Anguilliformes</taxon>
        <taxon>Anguillidae</taxon>
        <taxon>Anguilla</taxon>
    </lineage>
</organism>
<sequence>MLIQLTLWGLCPQDCAQDLAFSPGKQQTSKTNKKKKKKKRKKSFSFESV</sequence>
<feature type="compositionally biased region" description="Basic residues" evidence="1">
    <location>
        <begin position="31"/>
        <end position="43"/>
    </location>
</feature>
<evidence type="ECO:0000313" key="2">
    <source>
        <dbReference type="EMBL" id="JAH18751.1"/>
    </source>
</evidence>